<dbReference type="PANTHER" id="PTHR10953">
    <property type="entry name" value="UBIQUITIN-ACTIVATING ENZYME E1"/>
    <property type="match status" value="1"/>
</dbReference>
<comment type="similarity">
    <text evidence="1">Belongs to the ubiquitin-activating E1 family.</text>
</comment>
<evidence type="ECO:0000259" key="2">
    <source>
        <dbReference type="Pfam" id="PF00899"/>
    </source>
</evidence>
<dbReference type="RefSeq" id="XP_002107872.1">
    <property type="nucleotide sequence ID" value="XM_002107836.1"/>
</dbReference>
<dbReference type="InParanoid" id="B3RKZ2"/>
<dbReference type="eggNOG" id="KOG2014">
    <property type="taxonomic scope" value="Eukaryota"/>
</dbReference>
<dbReference type="PhylomeDB" id="B3RKZ2"/>
<accession>B3RKZ2</accession>
<dbReference type="OMA" id="SENIKCH"/>
<protein>
    <recommendedName>
        <fullName evidence="2">THIF-type NAD/FAD binding fold domain-containing protein</fullName>
    </recommendedName>
</protein>
<evidence type="ECO:0000313" key="4">
    <source>
        <dbReference type="Proteomes" id="UP000009022"/>
    </source>
</evidence>
<dbReference type="STRING" id="10228.B3RKZ2"/>
<dbReference type="AlphaFoldDB" id="B3RKZ2"/>
<dbReference type="Pfam" id="PF00899">
    <property type="entry name" value="ThiF"/>
    <property type="match status" value="1"/>
</dbReference>
<dbReference type="SUPFAM" id="SSF69572">
    <property type="entry name" value="Activating enzymes of the ubiquitin-like proteins"/>
    <property type="match status" value="1"/>
</dbReference>
<name>B3RKZ2_TRIAD</name>
<gene>
    <name evidence="3" type="ORF">TRIADDRAFT_51819</name>
</gene>
<dbReference type="PANTHER" id="PTHR10953:SF162">
    <property type="entry name" value="SUMO-ACTIVATING ENZYME SUBUNIT 1"/>
    <property type="match status" value="1"/>
</dbReference>
<dbReference type="GO" id="GO:0031510">
    <property type="term" value="C:SUMO activating enzyme complex"/>
    <property type="evidence" value="ECO:0000318"/>
    <property type="project" value="GO_Central"/>
</dbReference>
<dbReference type="GeneID" id="6749876"/>
<dbReference type="KEGG" id="tad:TRIADDRAFT_51819"/>
<dbReference type="OrthoDB" id="412647at2759"/>
<dbReference type="GO" id="GO:0019948">
    <property type="term" value="F:SUMO activating enzyme activity"/>
    <property type="evidence" value="ECO:0000318"/>
    <property type="project" value="GO_Central"/>
</dbReference>
<dbReference type="EMBL" id="DS985241">
    <property type="protein sequence ID" value="EDV28670.1"/>
    <property type="molecule type" value="Genomic_DNA"/>
</dbReference>
<reference evidence="3 4" key="1">
    <citation type="journal article" date="2008" name="Nature">
        <title>The Trichoplax genome and the nature of placozoans.</title>
        <authorList>
            <person name="Srivastava M."/>
            <person name="Begovic E."/>
            <person name="Chapman J."/>
            <person name="Putnam N.H."/>
            <person name="Hellsten U."/>
            <person name="Kawashima T."/>
            <person name="Kuo A."/>
            <person name="Mitros T."/>
            <person name="Salamov A."/>
            <person name="Carpenter M.L."/>
            <person name="Signorovitch A.Y."/>
            <person name="Moreno M.A."/>
            <person name="Kamm K."/>
            <person name="Grimwood J."/>
            <person name="Schmutz J."/>
            <person name="Shapiro H."/>
            <person name="Grigoriev I.V."/>
            <person name="Buss L.W."/>
            <person name="Schierwater B."/>
            <person name="Dellaporta S.L."/>
            <person name="Rokhsar D.S."/>
        </authorList>
    </citation>
    <scope>NUCLEOTIDE SEQUENCE [LARGE SCALE GENOMIC DNA]</scope>
    <source>
        <strain evidence="3 4">Grell-BS-1999</strain>
    </source>
</reference>
<dbReference type="Gene3D" id="3.40.50.720">
    <property type="entry name" value="NAD(P)-binding Rossmann-like Domain"/>
    <property type="match status" value="2"/>
</dbReference>
<dbReference type="CTD" id="6749876"/>
<dbReference type="FunCoup" id="B3RKZ2">
    <property type="interactions" value="2545"/>
</dbReference>
<proteinExistence type="inferred from homology"/>
<organism evidence="3 4">
    <name type="scientific">Trichoplax adhaerens</name>
    <name type="common">Trichoplax reptans</name>
    <dbReference type="NCBI Taxonomy" id="10228"/>
    <lineage>
        <taxon>Eukaryota</taxon>
        <taxon>Metazoa</taxon>
        <taxon>Placozoa</taxon>
        <taxon>Uniplacotomia</taxon>
        <taxon>Trichoplacea</taxon>
        <taxon>Trichoplacidae</taxon>
        <taxon>Trichoplax</taxon>
    </lineage>
</organism>
<evidence type="ECO:0000256" key="1">
    <source>
        <dbReference type="ARBA" id="ARBA00005673"/>
    </source>
</evidence>
<evidence type="ECO:0000313" key="3">
    <source>
        <dbReference type="EMBL" id="EDV28670.1"/>
    </source>
</evidence>
<dbReference type="HOGENOM" id="CLU_002556_4_1_1"/>
<dbReference type="GO" id="GO:0016925">
    <property type="term" value="P:protein sumoylation"/>
    <property type="evidence" value="ECO:0000318"/>
    <property type="project" value="GO_Central"/>
</dbReference>
<sequence length="262" mass="29514">MALTEDEAAVYDRQIRLWGVEAQKRLRDAKMLLVGLDGLGAEVCKNVVLTGIKSLTLLDDQCSCEDDRMVQFLIPPDCIGQNRAIASLQRAKELNPLVEISACTDNVDTLPDSYFQQFDLVCMCGYTKNTMDVDYVEIKKALQVDYKLFRPTRLRRTSKVFFLMKVIDEFYQRNKSSSTDSLADVDNLKHVRDELFGDDSEKLLPLSYLQNCQGKLNPICAIVGGILAQDVIKALSAREAPVNNFFFYDGNKSEGVVDKLCL</sequence>
<dbReference type="GO" id="GO:0005737">
    <property type="term" value="C:cytoplasm"/>
    <property type="evidence" value="ECO:0000318"/>
    <property type="project" value="GO_Central"/>
</dbReference>
<dbReference type="InterPro" id="IPR000594">
    <property type="entry name" value="ThiF_NAD_FAD-bd"/>
</dbReference>
<dbReference type="InterPro" id="IPR045886">
    <property type="entry name" value="ThiF/MoeB/HesA"/>
</dbReference>
<feature type="domain" description="THIF-type NAD/FAD binding fold" evidence="2">
    <location>
        <begin position="11"/>
        <end position="254"/>
    </location>
</feature>
<dbReference type="InterPro" id="IPR035985">
    <property type="entry name" value="Ubiquitin-activating_enz"/>
</dbReference>
<dbReference type="Proteomes" id="UP000009022">
    <property type="component" value="Unassembled WGS sequence"/>
</dbReference>
<keyword evidence="4" id="KW-1185">Reference proteome</keyword>